<feature type="compositionally biased region" description="Basic and acidic residues" evidence="1">
    <location>
        <begin position="982"/>
        <end position="1012"/>
    </location>
</feature>
<gene>
    <name evidence="4" type="primary">RE2_526</name>
    <name evidence="4" type="ORF">CK203_094819</name>
</gene>
<organism evidence="4 5">
    <name type="scientific">Vitis vinifera</name>
    <name type="common">Grape</name>
    <dbReference type="NCBI Taxonomy" id="29760"/>
    <lineage>
        <taxon>Eukaryota</taxon>
        <taxon>Viridiplantae</taxon>
        <taxon>Streptophyta</taxon>
        <taxon>Embryophyta</taxon>
        <taxon>Tracheophyta</taxon>
        <taxon>Spermatophyta</taxon>
        <taxon>Magnoliopsida</taxon>
        <taxon>eudicotyledons</taxon>
        <taxon>Gunneridae</taxon>
        <taxon>Pentapetalae</taxon>
        <taxon>rosids</taxon>
        <taxon>Vitales</taxon>
        <taxon>Vitaceae</taxon>
        <taxon>Viteae</taxon>
        <taxon>Vitis</taxon>
    </lineage>
</organism>
<feature type="region of interest" description="Disordered" evidence="1">
    <location>
        <begin position="982"/>
        <end position="1033"/>
    </location>
</feature>
<evidence type="ECO:0000256" key="2">
    <source>
        <dbReference type="SAM" id="SignalP"/>
    </source>
</evidence>
<dbReference type="Pfam" id="PF07727">
    <property type="entry name" value="RVT_2"/>
    <property type="match status" value="1"/>
</dbReference>
<name>A0A438CZL2_VITVI</name>
<dbReference type="AlphaFoldDB" id="A0A438CZL2"/>
<dbReference type="PANTHER" id="PTHR11439:SF489">
    <property type="entry name" value="RNA-DIRECTED DNA POLYMERASE"/>
    <property type="match status" value="1"/>
</dbReference>
<comment type="caution">
    <text evidence="4">The sequence shown here is derived from an EMBL/GenBank/DDBJ whole genome shotgun (WGS) entry which is preliminary data.</text>
</comment>
<feature type="domain" description="Reverse transcriptase Ty1/copia-type" evidence="3">
    <location>
        <begin position="202"/>
        <end position="308"/>
    </location>
</feature>
<proteinExistence type="predicted"/>
<feature type="region of interest" description="Disordered" evidence="1">
    <location>
        <begin position="892"/>
        <end position="935"/>
    </location>
</feature>
<feature type="chain" id="PRO_5019363372" evidence="2">
    <location>
        <begin position="20"/>
        <end position="1190"/>
    </location>
</feature>
<evidence type="ECO:0000259" key="3">
    <source>
        <dbReference type="Pfam" id="PF07727"/>
    </source>
</evidence>
<dbReference type="InterPro" id="IPR043502">
    <property type="entry name" value="DNA/RNA_pol_sf"/>
</dbReference>
<protein>
    <submittedName>
        <fullName evidence="4">Retrovirus-related Pol polyprotein from transposon RE2</fullName>
    </submittedName>
</protein>
<evidence type="ECO:0000313" key="5">
    <source>
        <dbReference type="Proteomes" id="UP000288805"/>
    </source>
</evidence>
<dbReference type="Proteomes" id="UP000288805">
    <property type="component" value="Unassembled WGS sequence"/>
</dbReference>
<dbReference type="SUPFAM" id="SSF56672">
    <property type="entry name" value="DNA/RNA polymerases"/>
    <property type="match status" value="1"/>
</dbReference>
<evidence type="ECO:0000313" key="4">
    <source>
        <dbReference type="EMBL" id="RVW28582.1"/>
    </source>
</evidence>
<evidence type="ECO:0000256" key="1">
    <source>
        <dbReference type="SAM" id="MobiDB-lite"/>
    </source>
</evidence>
<feature type="region of interest" description="Disordered" evidence="1">
    <location>
        <begin position="793"/>
        <end position="821"/>
    </location>
</feature>
<feature type="signal peptide" evidence="2">
    <location>
        <begin position="1"/>
        <end position="19"/>
    </location>
</feature>
<feature type="region of interest" description="Disordered" evidence="1">
    <location>
        <begin position="103"/>
        <end position="145"/>
    </location>
</feature>
<dbReference type="PANTHER" id="PTHR11439">
    <property type="entry name" value="GAG-POL-RELATED RETROTRANSPOSON"/>
    <property type="match status" value="1"/>
</dbReference>
<dbReference type="InterPro" id="IPR013103">
    <property type="entry name" value="RVT_2"/>
</dbReference>
<accession>A0A438CZL2</accession>
<sequence>MMALMKSFLVMVQARSTGAILLRGACENGVYIFPNSMVAPSTPKMVAYVHERTSIDGWHKRLGHPSIKSPFLSKTKHGPSAETHLFSSAPHLFLQQNPCPNFLSSPPSIPAPPSRPDRSSQPPPSSEPAAAIPAPPPDAGIHTTVPHASLSNSLASSLIPDSQSPHYLPLPLEPTCVTQAVSHPEWREAMSSELTALMRHGTWDLIPPPINCHPVGCKWVFRVKRKADGSVDKFKARLVAKGYNQQPGVDYNETFSPVVKPATIRTTVLSIAIMNGWPLKQMDVNNAFLHGNLTETVYMMQPPGFKDLSRPDYVSGSGKQFMVSNKPQGPGNDKKFVAHVVTKLGVFLSQHKYVRDILENTHMAGAKDVSTPLSTTQSLHLVDGTNAVNSTEYRRVIGSLQYLSLTRPDISFAVNKLSQFMHKPTVTHWTATKRLLRYLKKTIFHGLHLKSAAAPCLTTYTDADWAGNIDDRTSTSAYITFLAAIPSHGVQKNNELLLVPPQKQNIERWPMVHQKQCEVVVEDGLRSGVPLSAGKWARAVICECKEKVQDWTHEGKAIARMMGVKGMVSINPISAFKGCFFVSSARRANWFQEQERLLVKGRPILLRRWSPRENMIIPGKFRRGWLELKGLPFHLWDEDQLKFILKKWGRVTEVAREAVKLLDLTKLWVEMHPNVVLPALLEVEDGAWKYTVVVLVIRKEDEDDTVTFETTHCRYEWLKDGGCVSQTTKFAEGLRGSIRGNECYSRELLPQACYQCSSTSLAAKRENGWEGSSLGLVEENVLRPIEPVTSIKAQPVRAQRGRRSRGLHASPDAPRAHETVAASPISLQRVGSFAKATTQPCPGDERAGVEVLYGEVGRADELQAQTISNPSPPSGIEDVSYGRRTVGCKLKGPSGLGQILGGSKSSGMKGRSREEESAARKGKVPTVQMRDFTQEEKTIDSRKMWSNLFLPSVDRCHGQQNSSVPLPLRSASPFSEVRNLEVDCRTGSQKEETSTSRGEMDSQKSHLEEDKGGFTGQAGYDPRGSSVTDSPSIRRIRGGVGSLHFVGIPVHVEEENQRAFSNQLFESSTPRKSSNLMLGSPRDTAASPPGDFLIDGLSPRKMAKVREVLCSLDIKETKKEKCDRRFVGSVWTVRNKDWVVLRRVGLQGILFIWDSKKLCKEEVVLGSFSIGQVRLGGLWTSLDFCSLWSK</sequence>
<reference evidence="4 5" key="1">
    <citation type="journal article" date="2018" name="PLoS Genet.">
        <title>Population sequencing reveals clonal diversity and ancestral inbreeding in the grapevine cultivar Chardonnay.</title>
        <authorList>
            <person name="Roach M.J."/>
            <person name="Johnson D.L."/>
            <person name="Bohlmann J."/>
            <person name="van Vuuren H.J."/>
            <person name="Jones S.J."/>
            <person name="Pretorius I.S."/>
            <person name="Schmidt S.A."/>
            <person name="Borneman A.R."/>
        </authorList>
    </citation>
    <scope>NUCLEOTIDE SEQUENCE [LARGE SCALE GENOMIC DNA]</scope>
    <source>
        <strain evidence="5">cv. Chardonnay</strain>
        <tissue evidence="4">Leaf</tissue>
    </source>
</reference>
<keyword evidence="2" id="KW-0732">Signal</keyword>
<dbReference type="EMBL" id="QGNW01001885">
    <property type="protein sequence ID" value="RVW28582.1"/>
    <property type="molecule type" value="Genomic_DNA"/>
</dbReference>